<dbReference type="OrthoDB" id="4186693at2759"/>
<feature type="compositionally biased region" description="Basic residues" evidence="1">
    <location>
        <begin position="216"/>
        <end position="227"/>
    </location>
</feature>
<feature type="compositionally biased region" description="Basic and acidic residues" evidence="1">
    <location>
        <begin position="200"/>
        <end position="209"/>
    </location>
</feature>
<proteinExistence type="predicted"/>
<protein>
    <submittedName>
        <fullName evidence="2">Uncharacterized protein</fullName>
    </submittedName>
</protein>
<accession>A0A2B7WT05</accession>
<evidence type="ECO:0000313" key="3">
    <source>
        <dbReference type="Proteomes" id="UP000224080"/>
    </source>
</evidence>
<reference evidence="2 3" key="1">
    <citation type="submission" date="2017-10" db="EMBL/GenBank/DDBJ databases">
        <title>Comparative genomics in systemic dimorphic fungi from Ajellomycetaceae.</title>
        <authorList>
            <person name="Munoz J.F."/>
            <person name="Mcewen J.G."/>
            <person name="Clay O.K."/>
            <person name="Cuomo C.A."/>
        </authorList>
    </citation>
    <scope>NUCLEOTIDE SEQUENCE [LARGE SCALE GENOMIC DNA]</scope>
    <source>
        <strain evidence="2 3">UAMH130</strain>
    </source>
</reference>
<dbReference type="EMBL" id="PDNC01000097">
    <property type="protein sequence ID" value="PGG99718.1"/>
    <property type="molecule type" value="Genomic_DNA"/>
</dbReference>
<comment type="caution">
    <text evidence="2">The sequence shown here is derived from an EMBL/GenBank/DDBJ whole genome shotgun (WGS) entry which is preliminary data.</text>
</comment>
<evidence type="ECO:0000313" key="2">
    <source>
        <dbReference type="EMBL" id="PGG99718.1"/>
    </source>
</evidence>
<feature type="region of interest" description="Disordered" evidence="1">
    <location>
        <begin position="148"/>
        <end position="257"/>
    </location>
</feature>
<gene>
    <name evidence="2" type="ORF">GX51_06170</name>
</gene>
<keyword evidence="3" id="KW-1185">Reference proteome</keyword>
<name>A0A2B7WT05_9EURO</name>
<sequence length="257" mass="28679">MSRCGLPGAPLLDGHLESIQADNSAFLELALDTDVLSSECRTDTFHTESSSKSAFVGQHSYLNPAVDLNGPPLTPLNSSPAQFYPPATNPYTQEFSDDLNFSQWCHDTTYYASPCPDPHGEISEDQDVLDRGPLGSLSHFIMPLSPDTPSSPSWNQFGVPFSDSHEDPPPDLSQMDFETLVNFHDLSPDPDLAPTSFHQPEQKKRERSDTCLAKPTFKRPRKKKPVLVRKYDLRKLPSRKSEDPKDSPRPSPDKRSK</sequence>
<feature type="compositionally biased region" description="Basic and acidic residues" evidence="1">
    <location>
        <begin position="229"/>
        <end position="257"/>
    </location>
</feature>
<dbReference type="AlphaFoldDB" id="A0A2B7WT05"/>
<evidence type="ECO:0000256" key="1">
    <source>
        <dbReference type="SAM" id="MobiDB-lite"/>
    </source>
</evidence>
<organism evidence="2 3">
    <name type="scientific">Blastomyces parvus</name>
    <dbReference type="NCBI Taxonomy" id="2060905"/>
    <lineage>
        <taxon>Eukaryota</taxon>
        <taxon>Fungi</taxon>
        <taxon>Dikarya</taxon>
        <taxon>Ascomycota</taxon>
        <taxon>Pezizomycotina</taxon>
        <taxon>Eurotiomycetes</taxon>
        <taxon>Eurotiomycetidae</taxon>
        <taxon>Onygenales</taxon>
        <taxon>Ajellomycetaceae</taxon>
        <taxon>Blastomyces</taxon>
    </lineage>
</organism>
<dbReference type="Proteomes" id="UP000224080">
    <property type="component" value="Unassembled WGS sequence"/>
</dbReference>